<feature type="transmembrane region" description="Helical" evidence="1">
    <location>
        <begin position="243"/>
        <end position="265"/>
    </location>
</feature>
<reference evidence="3" key="1">
    <citation type="submission" date="2017-02" db="UniProtKB">
        <authorList>
            <consortium name="WormBaseParasite"/>
        </authorList>
    </citation>
    <scope>IDENTIFICATION</scope>
</reference>
<proteinExistence type="predicted"/>
<organism evidence="2 3">
    <name type="scientific">Strongyloides papillosus</name>
    <name type="common">Intestinal threadworm</name>
    <dbReference type="NCBI Taxonomy" id="174720"/>
    <lineage>
        <taxon>Eukaryota</taxon>
        <taxon>Metazoa</taxon>
        <taxon>Ecdysozoa</taxon>
        <taxon>Nematoda</taxon>
        <taxon>Chromadorea</taxon>
        <taxon>Rhabditida</taxon>
        <taxon>Tylenchina</taxon>
        <taxon>Panagrolaimomorpha</taxon>
        <taxon>Strongyloidoidea</taxon>
        <taxon>Strongyloididae</taxon>
        <taxon>Strongyloides</taxon>
    </lineage>
</organism>
<dbReference type="Proteomes" id="UP000046392">
    <property type="component" value="Unplaced"/>
</dbReference>
<protein>
    <submittedName>
        <fullName evidence="3">7TM_GPCR_Srx domain-containing protein</fullName>
    </submittedName>
</protein>
<evidence type="ECO:0000313" key="3">
    <source>
        <dbReference type="WBParaSite" id="SPAL_0001713600.1"/>
    </source>
</evidence>
<name>A0A0N5CH11_STREA</name>
<dbReference type="WBParaSite" id="SPAL_0001713600.1">
    <property type="protein sequence ID" value="SPAL_0001713600.1"/>
    <property type="gene ID" value="SPAL_0001713600"/>
</dbReference>
<sequence>MSSKFDDYYYYKYSITPFFSYDYDYDYDIIENKILSHTSFGMIQLSLSLLFIVLQSFILFVIYRKKLYYNNMPYRIIMHQGQLALFQLFGHFVTSISVILDLDGGTLFASIIGSLIRSCYISCVLFIFILTLNRLVIMYNISYFACARKTFYTFLIALCYLITIFAFGFFLLPYFRLKYHEDLFLWYSTDYNDTISLIWIIQSKSIVTILCISFAMHIVILVKIIVLRCITSKSIITLKELNFLIYAVLNFASCAFYELCIRGLYIRIHYIKYSSAILQLIYIFVSGSNTMYTVCFVRDVRQSILPMLLKKKHIKVTKVKVVEIK</sequence>
<evidence type="ECO:0000256" key="1">
    <source>
        <dbReference type="SAM" id="Phobius"/>
    </source>
</evidence>
<feature type="transmembrane region" description="Helical" evidence="1">
    <location>
        <begin position="195"/>
        <end position="222"/>
    </location>
</feature>
<feature type="transmembrane region" description="Helical" evidence="1">
    <location>
        <begin position="83"/>
        <end position="100"/>
    </location>
</feature>
<feature type="transmembrane region" description="Helical" evidence="1">
    <location>
        <begin position="42"/>
        <end position="63"/>
    </location>
</feature>
<feature type="transmembrane region" description="Helical" evidence="1">
    <location>
        <begin position="151"/>
        <end position="175"/>
    </location>
</feature>
<accession>A0A0N5CH11</accession>
<feature type="transmembrane region" description="Helical" evidence="1">
    <location>
        <begin position="277"/>
        <end position="297"/>
    </location>
</feature>
<feature type="transmembrane region" description="Helical" evidence="1">
    <location>
        <begin position="106"/>
        <end position="130"/>
    </location>
</feature>
<dbReference type="AlphaFoldDB" id="A0A0N5CH11"/>
<keyword evidence="1" id="KW-0472">Membrane</keyword>
<keyword evidence="1" id="KW-0812">Transmembrane</keyword>
<keyword evidence="1" id="KW-1133">Transmembrane helix</keyword>
<keyword evidence="2" id="KW-1185">Reference proteome</keyword>
<evidence type="ECO:0000313" key="2">
    <source>
        <dbReference type="Proteomes" id="UP000046392"/>
    </source>
</evidence>